<dbReference type="Gene3D" id="3.30.450.40">
    <property type="match status" value="1"/>
</dbReference>
<evidence type="ECO:0000313" key="6">
    <source>
        <dbReference type="EMBL" id="MDX8054409.1"/>
    </source>
</evidence>
<dbReference type="PANTHER" id="PTHR30136:SF35">
    <property type="entry name" value="HTH-TYPE TRANSCRIPTIONAL REGULATOR RV1719"/>
    <property type="match status" value="1"/>
</dbReference>
<dbReference type="SUPFAM" id="SSF55781">
    <property type="entry name" value="GAF domain-like"/>
    <property type="match status" value="1"/>
</dbReference>
<dbReference type="InterPro" id="IPR014757">
    <property type="entry name" value="Tscrpt_reg_IclR_C"/>
</dbReference>
<keyword evidence="7" id="KW-1185">Reference proteome</keyword>
<evidence type="ECO:0000313" key="7">
    <source>
        <dbReference type="Proteomes" id="UP001271792"/>
    </source>
</evidence>
<dbReference type="InterPro" id="IPR005471">
    <property type="entry name" value="Tscrpt_reg_IclR_N"/>
</dbReference>
<evidence type="ECO:0000259" key="4">
    <source>
        <dbReference type="PROSITE" id="PS51077"/>
    </source>
</evidence>
<evidence type="ECO:0000256" key="1">
    <source>
        <dbReference type="ARBA" id="ARBA00023015"/>
    </source>
</evidence>
<accession>A0ABU4U1G4</accession>
<dbReference type="InterPro" id="IPR036390">
    <property type="entry name" value="WH_DNA-bd_sf"/>
</dbReference>
<dbReference type="Proteomes" id="UP001271792">
    <property type="component" value="Unassembled WGS sequence"/>
</dbReference>
<name>A0ABU4U1G4_9PSEU</name>
<evidence type="ECO:0000256" key="3">
    <source>
        <dbReference type="ARBA" id="ARBA00023163"/>
    </source>
</evidence>
<reference evidence="6 7" key="2">
    <citation type="submission" date="2023-11" db="EMBL/GenBank/DDBJ databases">
        <authorList>
            <person name="Lara A.C."/>
            <person name="Chronakova A."/>
        </authorList>
    </citation>
    <scope>NUCLEOTIDE SEQUENCE [LARGE SCALE GENOMIC DNA]</scope>
    <source>
        <strain evidence="6 7">BCCO 10_0798</strain>
    </source>
</reference>
<keyword evidence="2" id="KW-0238">DNA-binding</keyword>
<organism evidence="6 7">
    <name type="scientific">Lentzea kristufekii</name>
    <dbReference type="NCBI Taxonomy" id="3095430"/>
    <lineage>
        <taxon>Bacteria</taxon>
        <taxon>Bacillati</taxon>
        <taxon>Actinomycetota</taxon>
        <taxon>Actinomycetes</taxon>
        <taxon>Pseudonocardiales</taxon>
        <taxon>Pseudonocardiaceae</taxon>
        <taxon>Lentzea</taxon>
    </lineage>
</organism>
<dbReference type="SMART" id="SM00346">
    <property type="entry name" value="HTH_ICLR"/>
    <property type="match status" value="1"/>
</dbReference>
<dbReference type="SUPFAM" id="SSF46785">
    <property type="entry name" value="Winged helix' DNA-binding domain"/>
    <property type="match status" value="1"/>
</dbReference>
<dbReference type="InterPro" id="IPR029016">
    <property type="entry name" value="GAF-like_dom_sf"/>
</dbReference>
<dbReference type="PANTHER" id="PTHR30136">
    <property type="entry name" value="HELIX-TURN-HELIX TRANSCRIPTIONAL REGULATOR, ICLR FAMILY"/>
    <property type="match status" value="1"/>
</dbReference>
<reference evidence="6 7" key="1">
    <citation type="submission" date="2023-11" db="EMBL/GenBank/DDBJ databases">
        <title>Lentzea sokolovensis, sp. nov., Lentzea kristufkii, sp. nov., and Lentzea miocenensis, sp. nov., rare actinobacteria from Sokolov Coal Basin, Miocene lacustrine sediment, Czech Republic.</title>
        <authorList>
            <person name="Lara A."/>
            <person name="Kotroba L."/>
            <person name="Nouioui I."/>
            <person name="Neumann-Schaal M."/>
            <person name="Mast Y."/>
            <person name="Chronakova A."/>
        </authorList>
    </citation>
    <scope>NUCLEOTIDE SEQUENCE [LARGE SCALE GENOMIC DNA]</scope>
    <source>
        <strain evidence="6 7">BCCO 10_0798</strain>
    </source>
</reference>
<evidence type="ECO:0000259" key="5">
    <source>
        <dbReference type="PROSITE" id="PS51078"/>
    </source>
</evidence>
<keyword evidence="3" id="KW-0804">Transcription</keyword>
<dbReference type="InterPro" id="IPR036388">
    <property type="entry name" value="WH-like_DNA-bd_sf"/>
</dbReference>
<comment type="caution">
    <text evidence="6">The sequence shown here is derived from an EMBL/GenBank/DDBJ whole genome shotgun (WGS) entry which is preliminary data.</text>
</comment>
<dbReference type="Pfam" id="PF09339">
    <property type="entry name" value="HTH_IclR"/>
    <property type="match status" value="1"/>
</dbReference>
<keyword evidence="1" id="KW-0805">Transcription regulation</keyword>
<dbReference type="InterPro" id="IPR050707">
    <property type="entry name" value="HTH_MetabolicPath_Reg"/>
</dbReference>
<proteinExistence type="predicted"/>
<protein>
    <submittedName>
        <fullName evidence="6">IclR family transcriptional regulator</fullName>
    </submittedName>
</protein>
<feature type="domain" description="IclR-ED" evidence="5">
    <location>
        <begin position="67"/>
        <end position="244"/>
    </location>
</feature>
<dbReference type="PROSITE" id="PS51077">
    <property type="entry name" value="HTH_ICLR"/>
    <property type="match status" value="1"/>
</dbReference>
<dbReference type="EMBL" id="JAXAVV010000021">
    <property type="protein sequence ID" value="MDX8054409.1"/>
    <property type="molecule type" value="Genomic_DNA"/>
</dbReference>
<sequence length="244" mass="26279">MRAQLVDGSRESDGSAAKVLMVLRTFLHRDTSSSLAELVQATGLPRTTVHRMLGFLVRAGLVAKRGGLYRLGDRSPVVPLPAADRRVLVGCLSELLAVTGETVQVSVLDGNHALVVERLHGRAAELTIAPGSRLPLHCTAPGKILLASRHEPLDCAVFESRTPNTLTRRDAVEAELALVRRRGVAFDHGEWNDSVTGVAVAVHRPHRSLVAALSVHGRTGSFRPEHAATELRRIAHVAALELAR</sequence>
<dbReference type="RefSeq" id="WP_319988205.1">
    <property type="nucleotide sequence ID" value="NZ_JAXAVV010000021.1"/>
</dbReference>
<evidence type="ECO:0000256" key="2">
    <source>
        <dbReference type="ARBA" id="ARBA00023125"/>
    </source>
</evidence>
<dbReference type="PROSITE" id="PS51078">
    <property type="entry name" value="ICLR_ED"/>
    <property type="match status" value="1"/>
</dbReference>
<gene>
    <name evidence="6" type="ORF">SK571_33995</name>
</gene>
<feature type="domain" description="HTH iclR-type" evidence="4">
    <location>
        <begin position="13"/>
        <end position="73"/>
    </location>
</feature>
<dbReference type="Gene3D" id="1.10.10.10">
    <property type="entry name" value="Winged helix-like DNA-binding domain superfamily/Winged helix DNA-binding domain"/>
    <property type="match status" value="1"/>
</dbReference>
<dbReference type="Pfam" id="PF01614">
    <property type="entry name" value="IclR_C"/>
    <property type="match status" value="1"/>
</dbReference>